<sequence>MANPLEQFLLLSSSAAPAIFSPIMPSSVSGNTTPRPGFRMATSGKTRPNKYVGRRPPDLHSPKITAPCSECGKKFWSWKALFGHMRCHPERNWRGINPPTVGLHPRPPLAAAPFGMIEPGSVMAGLRLGGGGSPEMSEDDHAVAASLMMLANSHGQRVNSFDHERENYYKCLSCRKVFSSHQALGGHRASHKNIKGCCFANNATGTATARVSGNSTLGRIKINEFAECEEGCSGASSSMATQLVLNSFATNHEACHDLDLSLRLSL</sequence>
<keyword evidence="5" id="KW-1185">Reference proteome</keyword>
<proteinExistence type="predicted"/>
<dbReference type="AlphaFoldDB" id="A0AAN7GK92"/>
<dbReference type="PANTHER" id="PTHR47591:SF1">
    <property type="entry name" value="ZINC FINGER PROTEIN ZAT2-RELATED"/>
    <property type="match status" value="1"/>
</dbReference>
<dbReference type="PROSITE" id="PS00028">
    <property type="entry name" value="ZINC_FINGER_C2H2_1"/>
    <property type="match status" value="2"/>
</dbReference>
<gene>
    <name evidence="4" type="ORF">SAY87_024681</name>
</gene>
<dbReference type="InterPro" id="IPR013087">
    <property type="entry name" value="Znf_C2H2_type"/>
</dbReference>
<dbReference type="EMBL" id="JAXIOK010000024">
    <property type="protein sequence ID" value="KAK4741093.1"/>
    <property type="molecule type" value="Genomic_DNA"/>
</dbReference>
<dbReference type="GO" id="GO:0008270">
    <property type="term" value="F:zinc ion binding"/>
    <property type="evidence" value="ECO:0007669"/>
    <property type="project" value="UniProtKB-KW"/>
</dbReference>
<keyword evidence="1" id="KW-0479">Metal-binding</keyword>
<protein>
    <recommendedName>
        <fullName evidence="3">C2H2-type domain-containing protein</fullName>
    </recommendedName>
</protein>
<comment type="caution">
    <text evidence="4">The sequence shown here is derived from an EMBL/GenBank/DDBJ whole genome shotgun (WGS) entry which is preliminary data.</text>
</comment>
<evidence type="ECO:0000313" key="5">
    <source>
        <dbReference type="Proteomes" id="UP001345219"/>
    </source>
</evidence>
<evidence type="ECO:0000259" key="3">
    <source>
        <dbReference type="PROSITE" id="PS50157"/>
    </source>
</evidence>
<dbReference type="Pfam" id="PF13912">
    <property type="entry name" value="zf-C2H2_6"/>
    <property type="match status" value="2"/>
</dbReference>
<dbReference type="PROSITE" id="PS50157">
    <property type="entry name" value="ZINC_FINGER_C2H2_2"/>
    <property type="match status" value="2"/>
</dbReference>
<evidence type="ECO:0000313" key="4">
    <source>
        <dbReference type="EMBL" id="KAK4741093.1"/>
    </source>
</evidence>
<reference evidence="4 5" key="1">
    <citation type="journal article" date="2023" name="Hortic Res">
        <title>Pangenome of water caltrop reveals structural variations and asymmetric subgenome divergence after allopolyploidization.</title>
        <authorList>
            <person name="Zhang X."/>
            <person name="Chen Y."/>
            <person name="Wang L."/>
            <person name="Yuan Y."/>
            <person name="Fang M."/>
            <person name="Shi L."/>
            <person name="Lu R."/>
            <person name="Comes H.P."/>
            <person name="Ma Y."/>
            <person name="Chen Y."/>
            <person name="Huang G."/>
            <person name="Zhou Y."/>
            <person name="Zheng Z."/>
            <person name="Qiu Y."/>
        </authorList>
    </citation>
    <scope>NUCLEOTIDE SEQUENCE [LARGE SCALE GENOMIC DNA]</scope>
    <source>
        <tissue evidence="4">Roots</tissue>
    </source>
</reference>
<name>A0AAN7GK92_9MYRT</name>
<keyword evidence="1" id="KW-0862">Zinc</keyword>
<organism evidence="4 5">
    <name type="scientific">Trapa incisa</name>
    <dbReference type="NCBI Taxonomy" id="236973"/>
    <lineage>
        <taxon>Eukaryota</taxon>
        <taxon>Viridiplantae</taxon>
        <taxon>Streptophyta</taxon>
        <taxon>Embryophyta</taxon>
        <taxon>Tracheophyta</taxon>
        <taxon>Spermatophyta</taxon>
        <taxon>Magnoliopsida</taxon>
        <taxon>eudicotyledons</taxon>
        <taxon>Gunneridae</taxon>
        <taxon>Pentapetalae</taxon>
        <taxon>rosids</taxon>
        <taxon>malvids</taxon>
        <taxon>Myrtales</taxon>
        <taxon>Lythraceae</taxon>
        <taxon>Trapa</taxon>
    </lineage>
</organism>
<feature type="domain" description="C2H2-type" evidence="3">
    <location>
        <begin position="66"/>
        <end position="93"/>
    </location>
</feature>
<dbReference type="Proteomes" id="UP001345219">
    <property type="component" value="Chromosome 19"/>
</dbReference>
<dbReference type="SUPFAM" id="SSF57667">
    <property type="entry name" value="beta-beta-alpha zinc fingers"/>
    <property type="match status" value="1"/>
</dbReference>
<evidence type="ECO:0000256" key="1">
    <source>
        <dbReference type="PROSITE-ProRule" id="PRU00042"/>
    </source>
</evidence>
<evidence type="ECO:0000256" key="2">
    <source>
        <dbReference type="SAM" id="MobiDB-lite"/>
    </source>
</evidence>
<keyword evidence="1" id="KW-0863">Zinc-finger</keyword>
<feature type="region of interest" description="Disordered" evidence="2">
    <location>
        <begin position="30"/>
        <end position="58"/>
    </location>
</feature>
<dbReference type="PANTHER" id="PTHR47591">
    <property type="entry name" value="ZINC FINGER PROTEIN ZAT2-RELATED"/>
    <property type="match status" value="1"/>
</dbReference>
<dbReference type="InterPro" id="IPR036236">
    <property type="entry name" value="Znf_C2H2_sf"/>
</dbReference>
<accession>A0AAN7GK92</accession>
<feature type="domain" description="C2H2-type" evidence="3">
    <location>
        <begin position="169"/>
        <end position="196"/>
    </location>
</feature>
<dbReference type="SMART" id="SM00355">
    <property type="entry name" value="ZnF_C2H2"/>
    <property type="match status" value="2"/>
</dbReference>